<feature type="binding site" evidence="1">
    <location>
        <position position="74"/>
    </location>
    <ligand>
        <name>Mg(2+)</name>
        <dbReference type="ChEBI" id="CHEBI:18420"/>
        <label>1</label>
    </ligand>
</feature>
<sequence>MDTPETGTLEARVWAVLAGAAVGDALGGATEGWTVEQIQTRHGGPVTGVVGPFYEDWRHARPIAPYHKGDGHITDDTLMTHALVQVYAARRQHLDAYAMASDLVPLLIGEQVWIPELESEALILQRVFLAEKWLVARLHYGHVDPREAGVGNIVNCGAAMYMAPVGVVNATSPRAAYAEAIDLAGAHQSSYGREAAGVFAAAVAAALTPGADVEDVVAAALDVAHDGTRAALVAVVEAVRGLAPGADDETVRDTLRAAIRPYDTVGDDYRKPAMDARLPSRTKSIEELPVALGFCLAAGGDYRAAVLGAVNYGRDADSIATMAGAVCAGLGGPEAVPTEWVRDVEQASRIDLRQVAEALSGAAAEIIASDLDEADQHRRRVAALCG</sequence>
<feature type="binding site" evidence="1">
    <location>
        <position position="315"/>
    </location>
    <ligand>
        <name>Mg(2+)</name>
        <dbReference type="ChEBI" id="CHEBI:18420"/>
        <label>1</label>
    </ligand>
</feature>
<organism evidence="2 3">
    <name type="scientific">Microlunatus antarcticus</name>
    <dbReference type="NCBI Taxonomy" id="53388"/>
    <lineage>
        <taxon>Bacteria</taxon>
        <taxon>Bacillati</taxon>
        <taxon>Actinomycetota</taxon>
        <taxon>Actinomycetes</taxon>
        <taxon>Propionibacteriales</taxon>
        <taxon>Propionibacteriaceae</taxon>
        <taxon>Microlunatus</taxon>
    </lineage>
</organism>
<keyword evidence="3" id="KW-1185">Reference proteome</keyword>
<evidence type="ECO:0000313" key="3">
    <source>
        <dbReference type="Proteomes" id="UP000565572"/>
    </source>
</evidence>
<dbReference type="InterPro" id="IPR050792">
    <property type="entry name" value="ADP-ribosylglycohydrolase"/>
</dbReference>
<dbReference type="InterPro" id="IPR005502">
    <property type="entry name" value="Ribosyl_crysJ1"/>
</dbReference>
<dbReference type="GO" id="GO:0046872">
    <property type="term" value="F:metal ion binding"/>
    <property type="evidence" value="ECO:0007669"/>
    <property type="project" value="UniProtKB-KW"/>
</dbReference>
<dbReference type="InterPro" id="IPR036705">
    <property type="entry name" value="Ribosyl_crysJ1_sf"/>
</dbReference>
<dbReference type="GO" id="GO:0016787">
    <property type="term" value="F:hydrolase activity"/>
    <property type="evidence" value="ECO:0007669"/>
    <property type="project" value="UniProtKB-KW"/>
</dbReference>
<dbReference type="PANTHER" id="PTHR16222">
    <property type="entry name" value="ADP-RIBOSYLGLYCOHYDROLASE"/>
    <property type="match status" value="1"/>
</dbReference>
<dbReference type="PANTHER" id="PTHR16222:SF12">
    <property type="entry name" value="ADP-RIBOSYLGLYCOHYDROLASE-RELATED"/>
    <property type="match status" value="1"/>
</dbReference>
<evidence type="ECO:0000313" key="2">
    <source>
        <dbReference type="EMBL" id="MBB3327710.1"/>
    </source>
</evidence>
<gene>
    <name evidence="2" type="ORF">FHX39_002654</name>
</gene>
<keyword evidence="2" id="KW-0378">Hydrolase</keyword>
<keyword evidence="1" id="KW-0460">Magnesium</keyword>
<reference evidence="2 3" key="1">
    <citation type="submission" date="2020-08" db="EMBL/GenBank/DDBJ databases">
        <title>Sequencing the genomes of 1000 actinobacteria strains.</title>
        <authorList>
            <person name="Klenk H.-P."/>
        </authorList>
    </citation>
    <scope>NUCLEOTIDE SEQUENCE [LARGE SCALE GENOMIC DNA]</scope>
    <source>
        <strain evidence="2 3">DSM 11053</strain>
    </source>
</reference>
<feature type="binding site" evidence="1">
    <location>
        <position position="317"/>
    </location>
    <ligand>
        <name>Mg(2+)</name>
        <dbReference type="ChEBI" id="CHEBI:18420"/>
        <label>1</label>
    </ligand>
</feature>
<feature type="binding site" evidence="1">
    <location>
        <position position="318"/>
    </location>
    <ligand>
        <name>Mg(2+)</name>
        <dbReference type="ChEBI" id="CHEBI:18420"/>
        <label>1</label>
    </ligand>
</feature>
<dbReference type="RefSeq" id="WP_183339097.1">
    <property type="nucleotide sequence ID" value="NZ_JACHZG010000001.1"/>
</dbReference>
<dbReference type="Proteomes" id="UP000565572">
    <property type="component" value="Unassembled WGS sequence"/>
</dbReference>
<name>A0A7W5P7L9_9ACTN</name>
<proteinExistence type="predicted"/>
<feature type="binding site" evidence="1">
    <location>
        <position position="76"/>
    </location>
    <ligand>
        <name>Mg(2+)</name>
        <dbReference type="ChEBI" id="CHEBI:18420"/>
        <label>1</label>
    </ligand>
</feature>
<dbReference type="Pfam" id="PF03747">
    <property type="entry name" value="ADP_ribosyl_GH"/>
    <property type="match status" value="1"/>
</dbReference>
<dbReference type="Gene3D" id="1.10.4080.10">
    <property type="entry name" value="ADP-ribosylation/Crystallin J1"/>
    <property type="match status" value="1"/>
</dbReference>
<protein>
    <submittedName>
        <fullName evidence="2">ADP-ribosylglycohydrolase</fullName>
    </submittedName>
</protein>
<feature type="binding site" evidence="1">
    <location>
        <position position="75"/>
    </location>
    <ligand>
        <name>Mg(2+)</name>
        <dbReference type="ChEBI" id="CHEBI:18420"/>
        <label>1</label>
    </ligand>
</feature>
<accession>A0A7W5P7L9</accession>
<evidence type="ECO:0000256" key="1">
    <source>
        <dbReference type="PIRSR" id="PIRSR605502-1"/>
    </source>
</evidence>
<keyword evidence="1" id="KW-0479">Metal-binding</keyword>
<comment type="caution">
    <text evidence="2">The sequence shown here is derived from an EMBL/GenBank/DDBJ whole genome shotgun (WGS) entry which is preliminary data.</text>
</comment>
<dbReference type="EMBL" id="JACHZG010000001">
    <property type="protein sequence ID" value="MBB3327710.1"/>
    <property type="molecule type" value="Genomic_DNA"/>
</dbReference>
<dbReference type="SUPFAM" id="SSF101478">
    <property type="entry name" value="ADP-ribosylglycohydrolase"/>
    <property type="match status" value="1"/>
</dbReference>
<dbReference type="AlphaFoldDB" id="A0A7W5P7L9"/>
<comment type="cofactor">
    <cofactor evidence="1">
        <name>Mg(2+)</name>
        <dbReference type="ChEBI" id="CHEBI:18420"/>
    </cofactor>
    <text evidence="1">Binds 2 magnesium ions per subunit.</text>
</comment>